<name>A0AAW0GXJ9_MYOGA</name>
<evidence type="ECO:0000313" key="2">
    <source>
        <dbReference type="EMBL" id="KAK7795220.1"/>
    </source>
</evidence>
<feature type="compositionally biased region" description="Basic and acidic residues" evidence="1">
    <location>
        <begin position="1"/>
        <end position="20"/>
    </location>
</feature>
<organism evidence="2 3">
    <name type="scientific">Myodes glareolus</name>
    <name type="common">Bank vole</name>
    <name type="synonym">Clethrionomys glareolus</name>
    <dbReference type="NCBI Taxonomy" id="447135"/>
    <lineage>
        <taxon>Eukaryota</taxon>
        <taxon>Metazoa</taxon>
        <taxon>Chordata</taxon>
        <taxon>Craniata</taxon>
        <taxon>Vertebrata</taxon>
        <taxon>Euteleostomi</taxon>
        <taxon>Mammalia</taxon>
        <taxon>Eutheria</taxon>
        <taxon>Euarchontoglires</taxon>
        <taxon>Glires</taxon>
        <taxon>Rodentia</taxon>
        <taxon>Myomorpha</taxon>
        <taxon>Muroidea</taxon>
        <taxon>Cricetidae</taxon>
        <taxon>Arvicolinae</taxon>
        <taxon>Myodes</taxon>
    </lineage>
</organism>
<keyword evidence="3" id="KW-1185">Reference proteome</keyword>
<feature type="compositionally biased region" description="Basic and acidic residues" evidence="1">
    <location>
        <begin position="28"/>
        <end position="38"/>
    </location>
</feature>
<comment type="caution">
    <text evidence="2">The sequence shown here is derived from an EMBL/GenBank/DDBJ whole genome shotgun (WGS) entry which is preliminary data.</text>
</comment>
<gene>
    <name evidence="2" type="ORF">U0070_001354</name>
</gene>
<protein>
    <recommendedName>
        <fullName evidence="4">Natural killer-tumor recognition protein</fullName>
    </recommendedName>
</protein>
<dbReference type="AlphaFoldDB" id="A0AAW0GXJ9"/>
<evidence type="ECO:0000256" key="1">
    <source>
        <dbReference type="SAM" id="MobiDB-lite"/>
    </source>
</evidence>
<dbReference type="Proteomes" id="UP001488838">
    <property type="component" value="Unassembled WGS sequence"/>
</dbReference>
<feature type="region of interest" description="Disordered" evidence="1">
    <location>
        <begin position="1"/>
        <end position="62"/>
    </location>
</feature>
<feature type="non-terminal residue" evidence="2">
    <location>
        <position position="108"/>
    </location>
</feature>
<accession>A0AAW0GXJ9</accession>
<evidence type="ECO:0008006" key="4">
    <source>
        <dbReference type="Google" id="ProtNLM"/>
    </source>
</evidence>
<proteinExistence type="predicted"/>
<reference evidence="2 3" key="1">
    <citation type="journal article" date="2023" name="bioRxiv">
        <title>Conserved and derived expression patterns and positive selection on dental genes reveal complex evolutionary context of ever-growing rodent molars.</title>
        <authorList>
            <person name="Calamari Z.T."/>
            <person name="Song A."/>
            <person name="Cohen E."/>
            <person name="Akter M."/>
            <person name="Roy R.D."/>
            <person name="Hallikas O."/>
            <person name="Christensen M.M."/>
            <person name="Li P."/>
            <person name="Marangoni P."/>
            <person name="Jernvall J."/>
            <person name="Klein O.D."/>
        </authorList>
    </citation>
    <scope>NUCLEOTIDE SEQUENCE [LARGE SCALE GENOMIC DNA]</scope>
    <source>
        <strain evidence="2">V071</strain>
    </source>
</reference>
<evidence type="ECO:0000313" key="3">
    <source>
        <dbReference type="Proteomes" id="UP001488838"/>
    </source>
</evidence>
<dbReference type="EMBL" id="JBBHLL010002952">
    <property type="protein sequence ID" value="KAK7795220.1"/>
    <property type="molecule type" value="Genomic_DNA"/>
</dbReference>
<feature type="non-terminal residue" evidence="2">
    <location>
        <position position="1"/>
    </location>
</feature>
<sequence>EHSEEKEEKGKAFKKSEERGKKKKSKKQNREEKTESTDHSSSSVEWVEAVPSQVPGKEKTWKVKDKSLEKECDSHAMQSKLLERELNPYWKDGGTGLTSENVYWQLLK</sequence>